<feature type="region of interest" description="Disordered" evidence="2">
    <location>
        <begin position="1233"/>
        <end position="1252"/>
    </location>
</feature>
<evidence type="ECO:0000313" key="5">
    <source>
        <dbReference type="RefSeq" id="XP_070418392.1"/>
    </source>
</evidence>
<feature type="compositionally biased region" description="Basic and acidic residues" evidence="2">
    <location>
        <begin position="1100"/>
        <end position="1109"/>
    </location>
</feature>
<dbReference type="Gene3D" id="1.25.40.20">
    <property type="entry name" value="Ankyrin repeat-containing domain"/>
    <property type="match status" value="1"/>
</dbReference>
<evidence type="ECO:0000313" key="4">
    <source>
        <dbReference type="Proteomes" id="UP001652662"/>
    </source>
</evidence>
<name>A0ABM4JR23_EQUPR</name>
<keyword evidence="5" id="KW-0808">Transferase</keyword>
<dbReference type="Pfam" id="PF12796">
    <property type="entry name" value="Ank_2"/>
    <property type="match status" value="1"/>
</dbReference>
<keyword evidence="4" id="KW-1185">Reference proteome</keyword>
<dbReference type="InterPro" id="IPR011009">
    <property type="entry name" value="Kinase-like_dom_sf"/>
</dbReference>
<feature type="domain" description="Protein kinase" evidence="3">
    <location>
        <begin position="199"/>
        <end position="512"/>
    </location>
</feature>
<feature type="compositionally biased region" description="Polar residues" evidence="2">
    <location>
        <begin position="849"/>
        <end position="858"/>
    </location>
</feature>
<dbReference type="InterPro" id="IPR001245">
    <property type="entry name" value="Ser-Thr/Tyr_kinase_cat_dom"/>
</dbReference>
<dbReference type="PROSITE" id="PS50297">
    <property type="entry name" value="ANK_REP_REGION"/>
    <property type="match status" value="2"/>
</dbReference>
<keyword evidence="5" id="KW-0418">Kinase</keyword>
<gene>
    <name evidence="5" type="primary">TEX14</name>
</gene>
<feature type="compositionally biased region" description="Polar residues" evidence="2">
    <location>
        <begin position="1233"/>
        <end position="1249"/>
    </location>
</feature>
<keyword evidence="1" id="KW-0040">ANK repeat</keyword>
<feature type="region of interest" description="Disordered" evidence="2">
    <location>
        <begin position="1293"/>
        <end position="1415"/>
    </location>
</feature>
<feature type="repeat" description="ANK" evidence="1">
    <location>
        <begin position="88"/>
        <end position="120"/>
    </location>
</feature>
<dbReference type="GeneID" id="103546349"/>
<dbReference type="Pfam" id="PF07714">
    <property type="entry name" value="PK_Tyr_Ser-Thr"/>
    <property type="match status" value="1"/>
</dbReference>
<feature type="compositionally biased region" description="Polar residues" evidence="2">
    <location>
        <begin position="896"/>
        <end position="924"/>
    </location>
</feature>
<dbReference type="InterPro" id="IPR002110">
    <property type="entry name" value="Ankyrin_rpt"/>
</dbReference>
<feature type="region of interest" description="Disordered" evidence="2">
    <location>
        <begin position="560"/>
        <end position="616"/>
    </location>
</feature>
<organism evidence="4 5">
    <name type="scientific">Equus przewalskii</name>
    <name type="common">Przewalski's horse</name>
    <name type="synonym">Equus caballus przewalskii</name>
    <dbReference type="NCBI Taxonomy" id="9798"/>
    <lineage>
        <taxon>Eukaryota</taxon>
        <taxon>Metazoa</taxon>
        <taxon>Chordata</taxon>
        <taxon>Craniata</taxon>
        <taxon>Vertebrata</taxon>
        <taxon>Euteleostomi</taxon>
        <taxon>Mammalia</taxon>
        <taxon>Eutheria</taxon>
        <taxon>Laurasiatheria</taxon>
        <taxon>Perissodactyla</taxon>
        <taxon>Equidae</taxon>
        <taxon>Equus</taxon>
    </lineage>
</organism>
<feature type="region of interest" description="Disordered" evidence="2">
    <location>
        <begin position="634"/>
        <end position="654"/>
    </location>
</feature>
<dbReference type="PANTHER" id="PTHR23060:SF1">
    <property type="entry name" value="INACTIVE SERINE_THREONINE-PROTEIN KINASE TEX14"/>
    <property type="match status" value="1"/>
</dbReference>
<dbReference type="SUPFAM" id="SSF48403">
    <property type="entry name" value="Ankyrin repeat"/>
    <property type="match status" value="1"/>
</dbReference>
<feature type="compositionally biased region" description="Basic and acidic residues" evidence="2">
    <location>
        <begin position="1309"/>
        <end position="1325"/>
    </location>
</feature>
<dbReference type="GO" id="GO:0016301">
    <property type="term" value="F:kinase activity"/>
    <property type="evidence" value="ECO:0007669"/>
    <property type="project" value="UniProtKB-KW"/>
</dbReference>
<dbReference type="PANTHER" id="PTHR23060">
    <property type="entry name" value="TESTIS EXPRESSED GENE 14"/>
    <property type="match status" value="1"/>
</dbReference>
<feature type="compositionally biased region" description="Polar residues" evidence="2">
    <location>
        <begin position="562"/>
        <end position="573"/>
    </location>
</feature>
<accession>A0ABM4JR23</accession>
<evidence type="ECO:0000256" key="1">
    <source>
        <dbReference type="PROSITE-ProRule" id="PRU00023"/>
    </source>
</evidence>
<sequence length="1437" mass="159656">MSRAVPLPVPCPVQLGSLRNDSLEAQLHEYVKQGNYVKVKKILKKGIYVDAVNSLGQTALFVAALLGLTKLVDVLVDYGSDPNHRCFDGSTPVHAAAFSGNQWILSKLLDAGGDLRLHDEKGRNPKTWALTAGKERSTVMVEFMQRCASHMQAIIQGFSQDLLKKIDSPQRLICGLPRFGGLMQGSPNGSPNRLLKAGVVSAQNIYSFGFGKFYITGGTQLAYLGSLPVIGEKEVIQADDEPTFSFFSGPYMVMINLVWNGSRVTVKELNLPTHPHCSRLRLADLLIAEQEHSSKLRHPHLLQLMAVCLSQDLEKTRLVYERITVGTLFSVLHERRSQFPVLHMEVIVHLLLQISDALRYLHSRGFIHRSLSSYAVHIVSTGEARLTNLEYMMESQDGGVHRDLTRVPLPTQLYNWAAPEVILQKAATVKSDIYSFSVIIQEILTDNIPWNGLDGSVIKDAVVLGKYLEADVRLPKPYYDIVKSGIQVKQKDRTMNLQDIRYILKNDLKDFIGAQRTQPTVSPRVQRYELHPDVNVYLGLTSEHPKETSDLEIKELKEMGSQLHSPRGRSSPTEKAAPDPQVPDSSLMAKETQNQETASPACSVVEEARSPSPGQASLCSFEINEIYSSCLDMGDEKEEESAGAGSSFEGARPNQVDELKSMEEELEKMEREACCFCNEDESSSEADTELSFEDLDWQNGSLSSLSLPEPAREAEGNVSNRSMTEEYISKCVLNLKISQMLMHQNADLLRNTQQKIDKLEMIQKEQEERKSLWASSREFANVCDLPSALGPPALSYVPPVMQLSGGQQPDTGGNCLTLARSSRTVRDFEGGHFGKRSRKRSGCGWKPFTQVSEESTGDQSEKSHQLPTLCGPGKQSRSEQVQPPQGAKDSLERNRNQNINSQGRPSEASAQAKVSQLSSVLFTTSSRQQGPPMSSSPGQGSAISMESVSSEICNAKSRNNEDSGEVHLKWKMEVKEIAEKAATGQLAVPPWHPRSGLTLENEAGNEPDPLLQPPIMEPENVDWQQVAEYPRKNDEPGGSVKFDKTGHSDHDSDQHGRQSGPRSFTGEEKFQVRKSLGKNAEVLTKSHFQPIRSTAGEQEETLKESPVEVKEKDISLTDIQDLSSISYEQDGSFKEVSCKTPRINHAPTSVSTPLSPGSISSAASRYKDCLESITFQVKTGSTSCWNSQESIPTLCDTFTTVRERAKSLDSLLTSSETLRSRLTDLKKLSTFTGAGSSSIAKAPDTSSHAMQRRSLPKELVETISQHNIDELPPPSQELLDEIEHLKQQQASSTVLDESTASHLGITANDQRHLEEQETISKKEDNMLWTKETQDLEEDTERAHSTLDEDLERWLQQPEDSMELQDLPKGSAREMNTKDQEVGKKKRKGEESTKPERRKSESFLGTSEEEELKPCIWKRLGWSEPSRIIVLDQSDSSD</sequence>
<feature type="repeat" description="ANK" evidence="1">
    <location>
        <begin position="55"/>
        <end position="87"/>
    </location>
</feature>
<feature type="region of interest" description="Disordered" evidence="2">
    <location>
        <begin position="985"/>
        <end position="1109"/>
    </location>
</feature>
<feature type="compositionally biased region" description="Polar residues" evidence="2">
    <location>
        <begin position="591"/>
        <end position="600"/>
    </location>
</feature>
<proteinExistence type="predicted"/>
<dbReference type="PROSITE" id="PS50011">
    <property type="entry name" value="PROTEIN_KINASE_DOM"/>
    <property type="match status" value="1"/>
</dbReference>
<dbReference type="InterPro" id="IPR036770">
    <property type="entry name" value="Ankyrin_rpt-contain_sf"/>
</dbReference>
<feature type="compositionally biased region" description="Low complexity" evidence="2">
    <location>
        <begin position="925"/>
        <end position="941"/>
    </location>
</feature>
<dbReference type="InterPro" id="IPR039339">
    <property type="entry name" value="Tex14"/>
</dbReference>
<dbReference type="SUPFAM" id="SSF56112">
    <property type="entry name" value="Protein kinase-like (PK-like)"/>
    <property type="match status" value="1"/>
</dbReference>
<dbReference type="RefSeq" id="XP_070418392.1">
    <property type="nucleotide sequence ID" value="XM_070562291.1"/>
</dbReference>
<protein>
    <submittedName>
        <fullName evidence="5">Inactive serine/threonine-protein kinase TEX14 isoform X7</fullName>
    </submittedName>
</protein>
<dbReference type="InterPro" id="IPR000719">
    <property type="entry name" value="Prot_kinase_dom"/>
</dbReference>
<dbReference type="PROSITE" id="PS50088">
    <property type="entry name" value="ANK_REPEAT"/>
    <property type="match status" value="2"/>
</dbReference>
<feature type="compositionally biased region" description="Basic and acidic residues" evidence="2">
    <location>
        <begin position="1029"/>
        <end position="1056"/>
    </location>
</feature>
<evidence type="ECO:0000259" key="3">
    <source>
        <dbReference type="PROSITE" id="PS50011"/>
    </source>
</evidence>
<evidence type="ECO:0000256" key="2">
    <source>
        <dbReference type="SAM" id="MobiDB-lite"/>
    </source>
</evidence>
<feature type="compositionally biased region" description="Basic and acidic residues" evidence="2">
    <location>
        <begin position="1370"/>
        <end position="1400"/>
    </location>
</feature>
<feature type="region of interest" description="Disordered" evidence="2">
    <location>
        <begin position="829"/>
        <end position="950"/>
    </location>
</feature>
<dbReference type="Gene3D" id="1.10.510.10">
    <property type="entry name" value="Transferase(Phosphotransferase) domain 1"/>
    <property type="match status" value="1"/>
</dbReference>
<dbReference type="Proteomes" id="UP001652662">
    <property type="component" value="Chromosome 10"/>
</dbReference>
<dbReference type="SMART" id="SM00248">
    <property type="entry name" value="ANK"/>
    <property type="match status" value="3"/>
</dbReference>
<reference evidence="5" key="1">
    <citation type="submission" date="2025-08" db="UniProtKB">
        <authorList>
            <consortium name="RefSeq"/>
        </authorList>
    </citation>
    <scope>IDENTIFICATION</scope>
    <source>
        <tissue evidence="5">Blood</tissue>
    </source>
</reference>
<feature type="compositionally biased region" description="Low complexity" evidence="2">
    <location>
        <begin position="642"/>
        <end position="651"/>
    </location>
</feature>